<evidence type="ECO:0000313" key="3">
    <source>
        <dbReference type="Proteomes" id="UP000033393"/>
    </source>
</evidence>
<gene>
    <name evidence="2" type="ORF">UK23_29685</name>
</gene>
<evidence type="ECO:0000313" key="2">
    <source>
        <dbReference type="EMBL" id="KJK44392.1"/>
    </source>
</evidence>
<dbReference type="OrthoDB" id="3695183at2"/>
<dbReference type="eggNOG" id="ENOG50340VP">
    <property type="taxonomic scope" value="Bacteria"/>
</dbReference>
<dbReference type="STRING" id="68170.GCA_000974445_01105"/>
<dbReference type="RefSeq" id="WP_045314977.1">
    <property type="nucleotide sequence ID" value="NZ_JYJG01000248.1"/>
</dbReference>
<organism evidence="2 3">
    <name type="scientific">Lentzea aerocolonigenes</name>
    <name type="common">Lechevalieria aerocolonigenes</name>
    <name type="synonym">Saccharothrix aerocolonigenes</name>
    <dbReference type="NCBI Taxonomy" id="68170"/>
    <lineage>
        <taxon>Bacteria</taxon>
        <taxon>Bacillati</taxon>
        <taxon>Actinomycetota</taxon>
        <taxon>Actinomycetes</taxon>
        <taxon>Pseudonocardiales</taxon>
        <taxon>Pseudonocardiaceae</taxon>
        <taxon>Lentzea</taxon>
    </lineage>
</organism>
<protein>
    <submittedName>
        <fullName evidence="2">Uncharacterized protein</fullName>
    </submittedName>
</protein>
<keyword evidence="1" id="KW-0472">Membrane</keyword>
<dbReference type="AlphaFoldDB" id="A0A0F0GQZ2"/>
<keyword evidence="3" id="KW-1185">Reference proteome</keyword>
<comment type="caution">
    <text evidence="2">The sequence shown here is derived from an EMBL/GenBank/DDBJ whole genome shotgun (WGS) entry which is preliminary data.</text>
</comment>
<keyword evidence="1" id="KW-1133">Transmembrane helix</keyword>
<dbReference type="Proteomes" id="UP000033393">
    <property type="component" value="Unassembled WGS sequence"/>
</dbReference>
<keyword evidence="1" id="KW-0812">Transmembrane</keyword>
<dbReference type="PATRIC" id="fig|68170.10.peg.7777"/>
<accession>A0A0F0GQZ2</accession>
<proteinExistence type="predicted"/>
<sequence length="96" mass="10763">MGDSKDESEKFQEELIGLDPHDPETQAFADHLDKMKRQRPGYTVEGYLEGVQDFADSANRTTGHQRLVAVMVVGLILLGVILTIWFALSDILTIIF</sequence>
<reference evidence="2 3" key="1">
    <citation type="submission" date="2015-02" db="EMBL/GenBank/DDBJ databases">
        <authorList>
            <person name="Ju K.-S."/>
            <person name="Doroghazi J.R."/>
            <person name="Metcalf W."/>
        </authorList>
    </citation>
    <scope>NUCLEOTIDE SEQUENCE [LARGE SCALE GENOMIC DNA]</scope>
    <source>
        <strain evidence="2 3">NRRL B-16140</strain>
    </source>
</reference>
<dbReference type="EMBL" id="JYJG01000248">
    <property type="protein sequence ID" value="KJK44392.1"/>
    <property type="molecule type" value="Genomic_DNA"/>
</dbReference>
<feature type="transmembrane region" description="Helical" evidence="1">
    <location>
        <begin position="67"/>
        <end position="88"/>
    </location>
</feature>
<evidence type="ECO:0000256" key="1">
    <source>
        <dbReference type="SAM" id="Phobius"/>
    </source>
</evidence>
<name>A0A0F0GQZ2_LENAE</name>